<keyword evidence="4 6" id="KW-0175">Coiled coil</keyword>
<evidence type="ECO:0000256" key="1">
    <source>
        <dbReference type="ARBA" id="ARBA00004184"/>
    </source>
</evidence>
<feature type="coiled-coil region" evidence="6">
    <location>
        <begin position="252"/>
        <end position="390"/>
    </location>
</feature>
<feature type="coiled-coil region" evidence="6">
    <location>
        <begin position="98"/>
        <end position="174"/>
    </location>
</feature>
<feature type="coiled-coil region" evidence="6">
    <location>
        <begin position="776"/>
        <end position="827"/>
    </location>
</feature>
<evidence type="ECO:0000313" key="8">
    <source>
        <dbReference type="EMBL" id="KAK4410450.1"/>
    </source>
</evidence>
<name>A0AAE2C6G8_9LAMI</name>
<dbReference type="Proteomes" id="UP001289374">
    <property type="component" value="Unassembled WGS sequence"/>
</dbReference>
<feature type="coiled-coil region" evidence="6">
    <location>
        <begin position="636"/>
        <end position="688"/>
    </location>
</feature>
<dbReference type="SMART" id="SM00755">
    <property type="entry name" value="Grip"/>
    <property type="match status" value="1"/>
</dbReference>
<organism evidence="8 9">
    <name type="scientific">Sesamum angolense</name>
    <dbReference type="NCBI Taxonomy" id="2727404"/>
    <lineage>
        <taxon>Eukaryota</taxon>
        <taxon>Viridiplantae</taxon>
        <taxon>Streptophyta</taxon>
        <taxon>Embryophyta</taxon>
        <taxon>Tracheophyta</taxon>
        <taxon>Spermatophyta</taxon>
        <taxon>Magnoliopsida</taxon>
        <taxon>eudicotyledons</taxon>
        <taxon>Gunneridae</taxon>
        <taxon>Pentapetalae</taxon>
        <taxon>asterids</taxon>
        <taxon>lamiids</taxon>
        <taxon>Lamiales</taxon>
        <taxon>Pedaliaceae</taxon>
        <taxon>Sesamum</taxon>
    </lineage>
</organism>
<reference evidence="8" key="1">
    <citation type="submission" date="2020-06" db="EMBL/GenBank/DDBJ databases">
        <authorList>
            <person name="Li T."/>
            <person name="Hu X."/>
            <person name="Zhang T."/>
            <person name="Song X."/>
            <person name="Zhang H."/>
            <person name="Dai N."/>
            <person name="Sheng W."/>
            <person name="Hou X."/>
            <person name="Wei L."/>
        </authorList>
    </citation>
    <scope>NUCLEOTIDE SEQUENCE</scope>
    <source>
        <strain evidence="8">K16</strain>
        <tissue evidence="8">Leaf</tissue>
    </source>
</reference>
<keyword evidence="9" id="KW-1185">Reference proteome</keyword>
<accession>A0AAE2C6G8</accession>
<dbReference type="GO" id="GO:0005794">
    <property type="term" value="C:Golgi apparatus"/>
    <property type="evidence" value="ECO:0007669"/>
    <property type="project" value="TreeGrafter"/>
</dbReference>
<dbReference type="PROSITE" id="PS50913">
    <property type="entry name" value="GRIP"/>
    <property type="match status" value="1"/>
</dbReference>
<dbReference type="AlphaFoldDB" id="A0AAE2C6G8"/>
<feature type="coiled-coil region" evidence="6">
    <location>
        <begin position="521"/>
        <end position="601"/>
    </location>
</feature>
<dbReference type="EMBL" id="JACGWL010000001">
    <property type="protein sequence ID" value="KAK4410450.1"/>
    <property type="molecule type" value="Genomic_DNA"/>
</dbReference>
<evidence type="ECO:0000256" key="2">
    <source>
        <dbReference type="ARBA" id="ARBA00004496"/>
    </source>
</evidence>
<protein>
    <submittedName>
        <fullName evidence="8">Protein GRIP</fullName>
    </submittedName>
</protein>
<proteinExistence type="predicted"/>
<keyword evidence="3" id="KW-0963">Cytoplasm</keyword>
<comment type="subcellular location">
    <subcellularLocation>
        <location evidence="2">Cytoplasm</location>
    </subcellularLocation>
    <subcellularLocation>
        <location evidence="1">Endomembrane system</location>
        <topology evidence="1">Peripheral membrane protein</topology>
    </subcellularLocation>
</comment>
<dbReference type="PANTHER" id="PTHR23157">
    <property type="entry name" value="GRIP AND COILED-COIL DOMAIN-CONTAINING PROTEIN 1"/>
    <property type="match status" value="1"/>
</dbReference>
<dbReference type="PANTHER" id="PTHR23157:SF25">
    <property type="entry name" value="GRIP AND COILED-COIL DOMAIN-CONTAINING PROTEIN 1"/>
    <property type="match status" value="1"/>
</dbReference>
<sequence length="972" mass="111544">MSQVGGESGGLLENHAEDVIDQENEQLNLNNVIDRDLPKENGFPGETIHPSYSHDELVQMVVELNFQKEYMKSQYEGLKNYLLDSKCSDQQKVQENDNSGSTDDVKELRGEIESLKREILEERQTRGAAEEALKHLRAAHSEADINAQVLSAKLAEAQQKMDQEIKERDEKYSELDSKFNRLHKRAKQRIQEVQKSMDSFAMTDDLRLSITYVTLMCPCSFEDSISFIIFPPGALTIYNFNHWIHIMWEIRQLAAKLEKDDLEAQLLEVNEKADLTSSQLSALQQELERTRQHANEALKAMDVERQQLRSANNKELRHSLVPKENALEAMQQSLLEKEQMLEDMRGLLQVADEKRQASIAELSLKHQKQVEDMKAQIADVLAERSRATETISSLRSLIAEKDTKIAEMDAASSGEAARLRAAMETLKGELSHLKNEHEKEKEGLEAALQSMRSKLEISESNRIHAEVEAAKLRSQLESELSVQTQLLNSKDAELGEAKDKISCIESEFASYKVRAHALLQKKDAELAAARDNDQLKALEEALKDAEREILLVSAEKDKAIQDLKDALTNSEKEISTRDSALSTLEQQIKNLQLKLDSALSTHQSDKEAWDRSLQNVEETWRLRCEALERQSKEYSGQNLQKEVEELKLQCKILKEEQKSFRDLADKMMEEKDKEISRLLDDNKNLNQLLDSRPSTEYRDDITALQKQEAPSSSASAAEQQILVCTVFLLWNPSLLLFDTKPLPILPSFFNWYLCSLSSKKLLIDVVVLFQILARQQAQREEELAQTQRHILALQEEIEELEQENRLHRQQEAKLKEELRNMERTQKREGVDLTYLKNVILKLLETGEVERLLPVIAMLLQFSPDECMSIRTDRDIMRTCPHYFHNVLNHGPDIRNLYLGIQDLQKWARLRKLEVGSYPFIKLLQAALKDDLLVIFCTFLLQATPHRKLSSSSSPSLPQIMLKSHCPYLFQQL</sequence>
<gene>
    <name evidence="8" type="ORF">Sango_0118000</name>
</gene>
<reference evidence="8" key="2">
    <citation type="journal article" date="2024" name="Plant">
        <title>Genomic evolution and insights into agronomic trait innovations of Sesamum species.</title>
        <authorList>
            <person name="Miao H."/>
            <person name="Wang L."/>
            <person name="Qu L."/>
            <person name="Liu H."/>
            <person name="Sun Y."/>
            <person name="Le M."/>
            <person name="Wang Q."/>
            <person name="Wei S."/>
            <person name="Zheng Y."/>
            <person name="Lin W."/>
            <person name="Duan Y."/>
            <person name="Cao H."/>
            <person name="Xiong S."/>
            <person name="Wang X."/>
            <person name="Wei L."/>
            <person name="Li C."/>
            <person name="Ma Q."/>
            <person name="Ju M."/>
            <person name="Zhao R."/>
            <person name="Li G."/>
            <person name="Mu C."/>
            <person name="Tian Q."/>
            <person name="Mei H."/>
            <person name="Zhang T."/>
            <person name="Gao T."/>
            <person name="Zhang H."/>
        </authorList>
    </citation>
    <scope>NUCLEOTIDE SEQUENCE</scope>
    <source>
        <strain evidence="8">K16</strain>
    </source>
</reference>
<dbReference type="Pfam" id="PF01465">
    <property type="entry name" value="GRIP"/>
    <property type="match status" value="1"/>
</dbReference>
<keyword evidence="5" id="KW-0472">Membrane</keyword>
<dbReference type="InterPro" id="IPR000237">
    <property type="entry name" value="GRIP_dom"/>
</dbReference>
<evidence type="ECO:0000313" key="9">
    <source>
        <dbReference type="Proteomes" id="UP001289374"/>
    </source>
</evidence>
<evidence type="ECO:0000256" key="6">
    <source>
        <dbReference type="SAM" id="Coils"/>
    </source>
</evidence>
<evidence type="ECO:0000259" key="7">
    <source>
        <dbReference type="PROSITE" id="PS50913"/>
    </source>
</evidence>
<evidence type="ECO:0000256" key="5">
    <source>
        <dbReference type="ARBA" id="ARBA00023136"/>
    </source>
</evidence>
<comment type="caution">
    <text evidence="8">The sequence shown here is derived from an EMBL/GenBank/DDBJ whole genome shotgun (WGS) entry which is preliminary data.</text>
</comment>
<evidence type="ECO:0000256" key="3">
    <source>
        <dbReference type="ARBA" id="ARBA00022490"/>
    </source>
</evidence>
<evidence type="ECO:0000256" key="4">
    <source>
        <dbReference type="ARBA" id="ARBA00023054"/>
    </source>
</evidence>
<feature type="domain" description="GRIP" evidence="7">
    <location>
        <begin position="825"/>
        <end position="872"/>
    </location>
</feature>
<dbReference type="InterPro" id="IPR051952">
    <property type="entry name" value="Golgi-autophagy_related"/>
</dbReference>
<feature type="coiled-coil region" evidence="6">
    <location>
        <begin position="416"/>
        <end position="461"/>
    </location>
</feature>